<dbReference type="InterPro" id="IPR050778">
    <property type="entry name" value="Cueball_EGF_LRP_Nidogen"/>
</dbReference>
<dbReference type="Gene3D" id="2.120.10.30">
    <property type="entry name" value="TolB, C-terminal domain"/>
    <property type="match status" value="1"/>
</dbReference>
<evidence type="ECO:0000313" key="3">
    <source>
        <dbReference type="EMBL" id="GIY34990.1"/>
    </source>
</evidence>
<dbReference type="Pfam" id="PF14670">
    <property type="entry name" value="FXa_inhibition"/>
    <property type="match status" value="1"/>
</dbReference>
<dbReference type="Gene3D" id="2.10.25.10">
    <property type="entry name" value="Laminin"/>
    <property type="match status" value="1"/>
</dbReference>
<dbReference type="PANTHER" id="PTHR46513:SF41">
    <property type="entry name" value="LOW-DENSITY LIPOPROTEIN RECEPTOR-RELATED PROTEIN"/>
    <property type="match status" value="1"/>
</dbReference>
<dbReference type="SMART" id="SM00181">
    <property type="entry name" value="EGF"/>
    <property type="match status" value="1"/>
</dbReference>
<protein>
    <submittedName>
        <fullName evidence="3">Low-density lipoprotein receptor-related protein 4</fullName>
    </submittedName>
</protein>
<evidence type="ECO:0000313" key="4">
    <source>
        <dbReference type="Proteomes" id="UP001054837"/>
    </source>
</evidence>
<dbReference type="InterPro" id="IPR000742">
    <property type="entry name" value="EGF"/>
</dbReference>
<dbReference type="InterPro" id="IPR011042">
    <property type="entry name" value="6-blade_b-propeller_TolB-like"/>
</dbReference>
<organism evidence="3 4">
    <name type="scientific">Caerostris darwini</name>
    <dbReference type="NCBI Taxonomy" id="1538125"/>
    <lineage>
        <taxon>Eukaryota</taxon>
        <taxon>Metazoa</taxon>
        <taxon>Ecdysozoa</taxon>
        <taxon>Arthropoda</taxon>
        <taxon>Chelicerata</taxon>
        <taxon>Arachnida</taxon>
        <taxon>Araneae</taxon>
        <taxon>Araneomorphae</taxon>
        <taxon>Entelegynae</taxon>
        <taxon>Araneoidea</taxon>
        <taxon>Araneidae</taxon>
        <taxon>Caerostris</taxon>
    </lineage>
</organism>
<dbReference type="EMBL" id="BPLQ01008122">
    <property type="protein sequence ID" value="GIY34990.1"/>
    <property type="molecule type" value="Genomic_DNA"/>
</dbReference>
<proteinExistence type="predicted"/>
<dbReference type="Proteomes" id="UP001054837">
    <property type="component" value="Unassembled WGS sequence"/>
</dbReference>
<reference evidence="3 4" key="1">
    <citation type="submission" date="2021-06" db="EMBL/GenBank/DDBJ databases">
        <title>Caerostris darwini draft genome.</title>
        <authorList>
            <person name="Kono N."/>
            <person name="Arakawa K."/>
        </authorList>
    </citation>
    <scope>NUCLEOTIDE SEQUENCE [LARGE SCALE GENOMIC DNA]</scope>
</reference>
<feature type="domain" description="EGF-like" evidence="2">
    <location>
        <begin position="31"/>
        <end position="70"/>
    </location>
</feature>
<dbReference type="PANTHER" id="PTHR46513">
    <property type="entry name" value="VITELLOGENIN RECEPTOR-LIKE PROTEIN-RELATED-RELATED"/>
    <property type="match status" value="1"/>
</dbReference>
<evidence type="ECO:0000256" key="1">
    <source>
        <dbReference type="ARBA" id="ARBA00022536"/>
    </source>
</evidence>
<accession>A0AAV4SMI6</accession>
<keyword evidence="1" id="KW-0245">EGF-like domain</keyword>
<sequence length="125" mass="13990">MHSFASDRQRPFHEFQLHPKFHHFWSAVNSECKVNNGGCSHLCLMSPGPKGYSCKCPTGILLQKDQKTCDKGMNNFLIVAKRTDVRKVSLDVPYTADVVLRIGNIKNVIALDVDTQGGKDLLDVF</sequence>
<dbReference type="SUPFAM" id="SSF57196">
    <property type="entry name" value="EGF/Laminin"/>
    <property type="match status" value="1"/>
</dbReference>
<keyword evidence="4" id="KW-1185">Reference proteome</keyword>
<dbReference type="AlphaFoldDB" id="A0AAV4SMI6"/>
<comment type="caution">
    <text evidence="3">The sequence shown here is derived from an EMBL/GenBank/DDBJ whole genome shotgun (WGS) entry which is preliminary data.</text>
</comment>
<name>A0AAV4SMI6_9ARAC</name>
<evidence type="ECO:0000259" key="2">
    <source>
        <dbReference type="SMART" id="SM00181"/>
    </source>
</evidence>
<keyword evidence="3" id="KW-0675">Receptor</keyword>
<gene>
    <name evidence="3" type="primary">LRP4</name>
    <name evidence="3" type="ORF">CDAR_216201</name>
</gene>
<keyword evidence="3" id="KW-0449">Lipoprotein</keyword>